<organism evidence="7 8">
    <name type="scientific">Pedococcus bigeumensis</name>
    <dbReference type="NCBI Taxonomy" id="433644"/>
    <lineage>
        <taxon>Bacteria</taxon>
        <taxon>Bacillati</taxon>
        <taxon>Actinomycetota</taxon>
        <taxon>Actinomycetes</taxon>
        <taxon>Micrococcales</taxon>
        <taxon>Intrasporangiaceae</taxon>
        <taxon>Pedococcus</taxon>
    </lineage>
</organism>
<feature type="transmembrane region" description="Helical" evidence="6">
    <location>
        <begin position="350"/>
        <end position="373"/>
    </location>
</feature>
<proteinExistence type="predicted"/>
<evidence type="ECO:0000256" key="4">
    <source>
        <dbReference type="ARBA" id="ARBA00022989"/>
    </source>
</evidence>
<dbReference type="InterPro" id="IPR022791">
    <property type="entry name" value="L-PG_synthase/AglD"/>
</dbReference>
<name>A0A502CW13_9MICO</name>
<evidence type="ECO:0000256" key="1">
    <source>
        <dbReference type="ARBA" id="ARBA00004651"/>
    </source>
</evidence>
<evidence type="ECO:0000256" key="3">
    <source>
        <dbReference type="ARBA" id="ARBA00022692"/>
    </source>
</evidence>
<keyword evidence="3 6" id="KW-0812">Transmembrane</keyword>
<dbReference type="Pfam" id="PF03706">
    <property type="entry name" value="LPG_synthase_TM"/>
    <property type="match status" value="1"/>
</dbReference>
<comment type="caution">
    <text evidence="7">The sequence shown here is derived from an EMBL/GenBank/DDBJ whole genome shotgun (WGS) entry which is preliminary data.</text>
</comment>
<dbReference type="PANTHER" id="PTHR39087">
    <property type="entry name" value="UPF0104 MEMBRANE PROTEIN MJ1595"/>
    <property type="match status" value="1"/>
</dbReference>
<evidence type="ECO:0000256" key="2">
    <source>
        <dbReference type="ARBA" id="ARBA00022475"/>
    </source>
</evidence>
<evidence type="ECO:0000313" key="8">
    <source>
        <dbReference type="Proteomes" id="UP000317722"/>
    </source>
</evidence>
<keyword evidence="8" id="KW-1185">Reference proteome</keyword>
<gene>
    <name evidence="7" type="ORF">EAH86_09465</name>
</gene>
<dbReference type="Proteomes" id="UP000317722">
    <property type="component" value="Unassembled WGS sequence"/>
</dbReference>
<feature type="transmembrane region" description="Helical" evidence="6">
    <location>
        <begin position="52"/>
        <end position="70"/>
    </location>
</feature>
<feature type="transmembrane region" description="Helical" evidence="6">
    <location>
        <begin position="124"/>
        <end position="147"/>
    </location>
</feature>
<evidence type="ECO:0000256" key="6">
    <source>
        <dbReference type="SAM" id="Phobius"/>
    </source>
</evidence>
<protein>
    <submittedName>
        <fullName evidence="7">UPF0104 family protein</fullName>
    </submittedName>
</protein>
<sequence>MWRTLLTRDRAVMALHTALFPPTALTAPLRPVTARVRVARRPPGGGRGGRRAAKLLVSGALATGIVALALPKVAGAEWADIATALKGLSLGQLTVLTVLWLAGLWVHTPALTAALPGLSHRRALLLNLTGSFVSNLLPLGGAAGTVANWRMARSWGFESPAFARWAVLTNLFDTLLKFVLPGLALCWLGVAGVEVSSSVSTAAYVGLGLLTGSVAAVWLVARDDRAVRWLGRCADRVVARVRFLPVADEGYAERAASFRRESAGLVAAGWGRMVGAKLGYAALQAVLLWACLRMVGAEVHPAVVAAAFAIERILTMVAITPGATGIVELGMTGVLVAFHGEPAVAAAGVLLYRAFIFGMEIPVGGLSMLAWSLRRRPAIATL</sequence>
<dbReference type="PANTHER" id="PTHR39087:SF2">
    <property type="entry name" value="UPF0104 MEMBRANE PROTEIN MJ1595"/>
    <property type="match status" value="1"/>
</dbReference>
<evidence type="ECO:0000256" key="5">
    <source>
        <dbReference type="ARBA" id="ARBA00023136"/>
    </source>
</evidence>
<evidence type="ECO:0000313" key="7">
    <source>
        <dbReference type="EMBL" id="TPG17003.1"/>
    </source>
</evidence>
<keyword evidence="5 6" id="KW-0472">Membrane</keyword>
<dbReference type="AlphaFoldDB" id="A0A502CW13"/>
<comment type="subcellular location">
    <subcellularLocation>
        <location evidence="1">Cell membrane</location>
        <topology evidence="1">Multi-pass membrane protein</topology>
    </subcellularLocation>
</comment>
<dbReference type="EMBL" id="RCZM01000003">
    <property type="protein sequence ID" value="TPG17003.1"/>
    <property type="molecule type" value="Genomic_DNA"/>
</dbReference>
<dbReference type="GO" id="GO:0005886">
    <property type="term" value="C:plasma membrane"/>
    <property type="evidence" value="ECO:0007669"/>
    <property type="project" value="UniProtKB-SubCell"/>
</dbReference>
<feature type="transmembrane region" description="Helical" evidence="6">
    <location>
        <begin position="202"/>
        <end position="221"/>
    </location>
</feature>
<accession>A0A502CW13</accession>
<keyword evidence="4 6" id="KW-1133">Transmembrane helix</keyword>
<reference evidence="7 8" key="1">
    <citation type="journal article" date="2019" name="Environ. Microbiol.">
        <title>Species interactions and distinct microbial communities in high Arctic permafrost affected cryosols are associated with the CH4 and CO2 gas fluxes.</title>
        <authorList>
            <person name="Altshuler I."/>
            <person name="Hamel J."/>
            <person name="Turney S."/>
            <person name="Magnuson E."/>
            <person name="Levesque R."/>
            <person name="Greer C."/>
            <person name="Whyte L.G."/>
        </authorList>
    </citation>
    <scope>NUCLEOTIDE SEQUENCE [LARGE SCALE GENOMIC DNA]</scope>
    <source>
        <strain evidence="7 8">S9.3A</strain>
    </source>
</reference>
<feature type="transmembrane region" description="Helical" evidence="6">
    <location>
        <begin position="313"/>
        <end position="338"/>
    </location>
</feature>
<feature type="transmembrane region" description="Helical" evidence="6">
    <location>
        <begin position="90"/>
        <end position="112"/>
    </location>
</feature>
<keyword evidence="2" id="KW-1003">Cell membrane</keyword>